<evidence type="ECO:0000313" key="2">
    <source>
        <dbReference type="Proteomes" id="UP000726170"/>
    </source>
</evidence>
<keyword evidence="2" id="KW-1185">Reference proteome</keyword>
<evidence type="ECO:0000313" key="1">
    <source>
        <dbReference type="EMBL" id="MBU5486455.1"/>
    </source>
</evidence>
<reference evidence="1 2" key="1">
    <citation type="submission" date="2021-06" db="EMBL/GenBank/DDBJ databases">
        <authorList>
            <person name="Sun Q."/>
            <person name="Li D."/>
        </authorList>
    </citation>
    <scope>NUCLEOTIDE SEQUENCE [LARGE SCALE GENOMIC DNA]</scope>
    <source>
        <strain evidence="1 2">MSJ-11</strain>
    </source>
</reference>
<dbReference type="Proteomes" id="UP000726170">
    <property type="component" value="Unassembled WGS sequence"/>
</dbReference>
<dbReference type="RefSeq" id="WP_216441056.1">
    <property type="nucleotide sequence ID" value="NZ_JAHLQF010000006.1"/>
</dbReference>
<sequence length="93" mass="10273">MSVELGVLCTIIGVAIGYLGYRRNGNKDIQEDAKTIAFISTKLDYISNGVADIKADMRAQDKKISDLSDKVIRIEESTKSAHKRLDTIEKEGV</sequence>
<dbReference type="EMBL" id="JAHLQF010000006">
    <property type="protein sequence ID" value="MBU5486455.1"/>
    <property type="molecule type" value="Genomic_DNA"/>
</dbReference>
<proteinExistence type="predicted"/>
<protein>
    <submittedName>
        <fullName evidence="1">Uncharacterized protein</fullName>
    </submittedName>
</protein>
<organism evidence="1 2">
    <name type="scientific">Clostridium mobile</name>
    <dbReference type="NCBI Taxonomy" id="2841512"/>
    <lineage>
        <taxon>Bacteria</taxon>
        <taxon>Bacillati</taxon>
        <taxon>Bacillota</taxon>
        <taxon>Clostridia</taxon>
        <taxon>Eubacteriales</taxon>
        <taxon>Clostridiaceae</taxon>
        <taxon>Clostridium</taxon>
    </lineage>
</organism>
<name>A0ABS6EN56_9CLOT</name>
<accession>A0ABS6EN56</accession>
<gene>
    <name evidence="1" type="ORF">KQI86_19320</name>
</gene>
<comment type="caution">
    <text evidence="1">The sequence shown here is derived from an EMBL/GenBank/DDBJ whole genome shotgun (WGS) entry which is preliminary data.</text>
</comment>